<evidence type="ECO:0000313" key="1">
    <source>
        <dbReference type="EMBL" id="MFA1556074.1"/>
    </source>
</evidence>
<organism evidence="1 2">
    <name type="scientific">Actinomadura chokoriensis</name>
    <dbReference type="NCBI Taxonomy" id="454156"/>
    <lineage>
        <taxon>Bacteria</taxon>
        <taxon>Bacillati</taxon>
        <taxon>Actinomycetota</taxon>
        <taxon>Actinomycetes</taxon>
        <taxon>Streptosporangiales</taxon>
        <taxon>Thermomonosporaceae</taxon>
        <taxon>Actinomadura</taxon>
    </lineage>
</organism>
<dbReference type="RefSeq" id="WP_371942783.1">
    <property type="nucleotide sequence ID" value="NZ_JAXCEH010000013.1"/>
</dbReference>
<evidence type="ECO:0000313" key="2">
    <source>
        <dbReference type="Proteomes" id="UP001569904"/>
    </source>
</evidence>
<keyword evidence="2" id="KW-1185">Reference proteome</keyword>
<protein>
    <submittedName>
        <fullName evidence="1">Uncharacterized protein</fullName>
    </submittedName>
</protein>
<sequence>MTIGSDARPGIGSPGLVGKAWGHGAVRVHNPAGEPDTDDPLGRALGPGMRQEVLCRRRDGVLWWWWAWPGPTRTSPPELEPLCPVADAVTAVERIAHVLAVPFANSPDALDALPGGGE</sequence>
<comment type="caution">
    <text evidence="1">The sequence shown here is derived from an EMBL/GenBank/DDBJ whole genome shotgun (WGS) entry which is preliminary data.</text>
</comment>
<gene>
    <name evidence="1" type="ORF">SM436_20495</name>
</gene>
<proteinExistence type="predicted"/>
<reference evidence="1 2" key="1">
    <citation type="submission" date="2023-11" db="EMBL/GenBank/DDBJ databases">
        <title>Actinomadura monticuli sp. nov., isolated from volcanic ash.</title>
        <authorList>
            <person name="Lee S.D."/>
            <person name="Yang H."/>
            <person name="Kim I.S."/>
        </authorList>
    </citation>
    <scope>NUCLEOTIDE SEQUENCE [LARGE SCALE GENOMIC DNA]</scope>
    <source>
        <strain evidence="1 2">DSM 45346</strain>
    </source>
</reference>
<dbReference type="EMBL" id="JAXCEH010000013">
    <property type="protein sequence ID" value="MFA1556074.1"/>
    <property type="molecule type" value="Genomic_DNA"/>
</dbReference>
<accession>A0ABV4QZS9</accession>
<dbReference type="Proteomes" id="UP001569904">
    <property type="component" value="Unassembled WGS sequence"/>
</dbReference>
<name>A0ABV4QZS9_9ACTN</name>